<organism evidence="2 3">
    <name type="scientific">Rhizophagus clarus</name>
    <dbReference type="NCBI Taxonomy" id="94130"/>
    <lineage>
        <taxon>Eukaryota</taxon>
        <taxon>Fungi</taxon>
        <taxon>Fungi incertae sedis</taxon>
        <taxon>Mucoromycota</taxon>
        <taxon>Glomeromycotina</taxon>
        <taxon>Glomeromycetes</taxon>
        <taxon>Glomerales</taxon>
        <taxon>Glomeraceae</taxon>
        <taxon>Rhizophagus</taxon>
    </lineage>
</organism>
<dbReference type="Proteomes" id="UP000247702">
    <property type="component" value="Unassembled WGS sequence"/>
</dbReference>
<sequence>MTGSGYSKCLVIHFQSAETRDAYVGAVHPQFSDLVFYAHDPKQLRSDKDLWTIQVTDIPFFLIKDNVMSYFKKFGNIASCSHSRSRLKGPDNSRSSQSHQPLANTPNINNPHHDRSKSGDRCDRSVFFFTALRTPPLSSSHNQPFTMPSQEAANILSLLKALQQDMAEVRDHITALEFNNRRMTCIEQHLGLLSPPNIPANNQTSDMLIDPLANTDPVTTQVSSRSAAFRDDESLKKLS</sequence>
<gene>
    <name evidence="2" type="ORF">RclHR1_06530005</name>
</gene>
<evidence type="ECO:0000313" key="2">
    <source>
        <dbReference type="EMBL" id="GBC05965.1"/>
    </source>
</evidence>
<name>A0A2Z6S533_9GLOM</name>
<feature type="compositionally biased region" description="Basic and acidic residues" evidence="1">
    <location>
        <begin position="228"/>
        <end position="239"/>
    </location>
</feature>
<feature type="region of interest" description="Disordered" evidence="1">
    <location>
        <begin position="81"/>
        <end position="120"/>
    </location>
</feature>
<proteinExistence type="predicted"/>
<dbReference type="AlphaFoldDB" id="A0A2Z6S533"/>
<dbReference type="EMBL" id="BEXD01004041">
    <property type="protein sequence ID" value="GBC05965.1"/>
    <property type="molecule type" value="Genomic_DNA"/>
</dbReference>
<evidence type="ECO:0000313" key="3">
    <source>
        <dbReference type="Proteomes" id="UP000247702"/>
    </source>
</evidence>
<feature type="compositionally biased region" description="Polar residues" evidence="1">
    <location>
        <begin position="92"/>
        <end position="110"/>
    </location>
</feature>
<feature type="compositionally biased region" description="Polar residues" evidence="1">
    <location>
        <begin position="216"/>
        <end position="226"/>
    </location>
</feature>
<comment type="caution">
    <text evidence="2">The sequence shown here is derived from an EMBL/GenBank/DDBJ whole genome shotgun (WGS) entry which is preliminary data.</text>
</comment>
<keyword evidence="3" id="KW-1185">Reference proteome</keyword>
<feature type="compositionally biased region" description="Basic and acidic residues" evidence="1">
    <location>
        <begin position="111"/>
        <end position="120"/>
    </location>
</feature>
<feature type="region of interest" description="Disordered" evidence="1">
    <location>
        <begin position="214"/>
        <end position="239"/>
    </location>
</feature>
<accession>A0A2Z6S533</accession>
<protein>
    <submittedName>
        <fullName evidence="2">Uncharacterized protein</fullName>
    </submittedName>
</protein>
<reference evidence="2 3" key="1">
    <citation type="submission" date="2017-11" db="EMBL/GenBank/DDBJ databases">
        <title>The genome of Rhizophagus clarus HR1 reveals common genetic basis of auxotrophy among arbuscular mycorrhizal fungi.</title>
        <authorList>
            <person name="Kobayashi Y."/>
        </authorList>
    </citation>
    <scope>NUCLEOTIDE SEQUENCE [LARGE SCALE GENOMIC DNA]</scope>
    <source>
        <strain evidence="2 3">HR1</strain>
    </source>
</reference>
<evidence type="ECO:0000256" key="1">
    <source>
        <dbReference type="SAM" id="MobiDB-lite"/>
    </source>
</evidence>